<proteinExistence type="predicted"/>
<sequence length="151" mass="16973">MASSEARVVCIAVDGSEHSERAFDWYRDQIYRDGDRLVVVHSHELHPPALPHAIATEEWKKEVQKHEQYIKDLEEKFKTKCEKMKVSAKIIIKSGHAGDHVCKTAQKEGAAFLVVGSRGMGTIRRTILGSVSDYIIHHAHAPVILVPKVKN</sequence>
<accession>A0A2B4RDX3</accession>
<dbReference type="CDD" id="cd23659">
    <property type="entry name" value="USP_At3g01520-like"/>
    <property type="match status" value="1"/>
</dbReference>
<dbReference type="STRING" id="50429.A0A2B4RDX3"/>
<dbReference type="AlphaFoldDB" id="A0A2B4RDX3"/>
<evidence type="ECO:0000313" key="2">
    <source>
        <dbReference type="EMBL" id="PFX15023.1"/>
    </source>
</evidence>
<reference evidence="3" key="1">
    <citation type="journal article" date="2017" name="bioRxiv">
        <title>Comparative analysis of the genomes of Stylophora pistillata and Acropora digitifera provides evidence for extensive differences between species of corals.</title>
        <authorList>
            <person name="Voolstra C.R."/>
            <person name="Li Y."/>
            <person name="Liew Y.J."/>
            <person name="Baumgarten S."/>
            <person name="Zoccola D."/>
            <person name="Flot J.-F."/>
            <person name="Tambutte S."/>
            <person name="Allemand D."/>
            <person name="Aranda M."/>
        </authorList>
    </citation>
    <scope>NUCLEOTIDE SEQUENCE [LARGE SCALE GENOMIC DNA]</scope>
</reference>
<dbReference type="PANTHER" id="PTHR46989:SF3">
    <property type="entry name" value="USPA DOMAIN-CONTAINING PROTEIN"/>
    <property type="match status" value="1"/>
</dbReference>
<dbReference type="InterPro" id="IPR006016">
    <property type="entry name" value="UspA"/>
</dbReference>
<evidence type="ECO:0000313" key="3">
    <source>
        <dbReference type="Proteomes" id="UP000225706"/>
    </source>
</evidence>
<dbReference type="PRINTS" id="PR01438">
    <property type="entry name" value="UNVRSLSTRESS"/>
</dbReference>
<dbReference type="SUPFAM" id="SSF52402">
    <property type="entry name" value="Adenine nucleotide alpha hydrolases-like"/>
    <property type="match status" value="1"/>
</dbReference>
<dbReference type="OrthoDB" id="843225at2759"/>
<name>A0A2B4RDX3_STYPI</name>
<organism evidence="2 3">
    <name type="scientific">Stylophora pistillata</name>
    <name type="common">Smooth cauliflower coral</name>
    <dbReference type="NCBI Taxonomy" id="50429"/>
    <lineage>
        <taxon>Eukaryota</taxon>
        <taxon>Metazoa</taxon>
        <taxon>Cnidaria</taxon>
        <taxon>Anthozoa</taxon>
        <taxon>Hexacorallia</taxon>
        <taxon>Scleractinia</taxon>
        <taxon>Astrocoeniina</taxon>
        <taxon>Pocilloporidae</taxon>
        <taxon>Stylophora</taxon>
    </lineage>
</organism>
<evidence type="ECO:0000259" key="1">
    <source>
        <dbReference type="Pfam" id="PF00582"/>
    </source>
</evidence>
<dbReference type="Proteomes" id="UP000225706">
    <property type="component" value="Unassembled WGS sequence"/>
</dbReference>
<feature type="domain" description="UspA" evidence="1">
    <location>
        <begin position="7"/>
        <end position="147"/>
    </location>
</feature>
<dbReference type="InterPro" id="IPR014729">
    <property type="entry name" value="Rossmann-like_a/b/a_fold"/>
</dbReference>
<protein>
    <submittedName>
        <fullName evidence="2">Universal stress protein A-like protein</fullName>
    </submittedName>
</protein>
<keyword evidence="3" id="KW-1185">Reference proteome</keyword>
<dbReference type="InterPro" id="IPR006015">
    <property type="entry name" value="Universal_stress_UspA"/>
</dbReference>
<comment type="caution">
    <text evidence="2">The sequence shown here is derived from an EMBL/GenBank/DDBJ whole genome shotgun (WGS) entry which is preliminary data.</text>
</comment>
<dbReference type="Pfam" id="PF00582">
    <property type="entry name" value="Usp"/>
    <property type="match status" value="1"/>
</dbReference>
<dbReference type="EMBL" id="LSMT01000696">
    <property type="protein sequence ID" value="PFX15023.1"/>
    <property type="molecule type" value="Genomic_DNA"/>
</dbReference>
<dbReference type="PANTHER" id="PTHR46989">
    <property type="entry name" value="USP DOMAIN-CONTAINING PROTEIN"/>
    <property type="match status" value="1"/>
</dbReference>
<dbReference type="Gene3D" id="3.40.50.620">
    <property type="entry name" value="HUPs"/>
    <property type="match status" value="1"/>
</dbReference>
<gene>
    <name evidence="2" type="ORF">AWC38_SpisGene20777</name>
</gene>